<feature type="region of interest" description="Disordered" evidence="2">
    <location>
        <begin position="1198"/>
        <end position="1217"/>
    </location>
</feature>
<keyword evidence="3" id="KW-1133">Transmembrane helix</keyword>
<dbReference type="PANTHER" id="PTHR36135:SF1">
    <property type="entry name" value="FIBROUS SHEATH CABYR-BINDING PROTEIN"/>
    <property type="match status" value="1"/>
</dbReference>
<dbReference type="Proteomes" id="UP001515480">
    <property type="component" value="Unassembled WGS sequence"/>
</dbReference>
<reference evidence="4 5" key="1">
    <citation type="journal article" date="2024" name="Science">
        <title>Giant polyketide synthase enzymes in the biosynthesis of giant marine polyether toxins.</title>
        <authorList>
            <person name="Fallon T.R."/>
            <person name="Shende V.V."/>
            <person name="Wierzbicki I.H."/>
            <person name="Pendleton A.L."/>
            <person name="Watervoot N.F."/>
            <person name="Auber R.P."/>
            <person name="Gonzalez D.J."/>
            <person name="Wisecaver J.H."/>
            <person name="Moore B.S."/>
        </authorList>
    </citation>
    <scope>NUCLEOTIDE SEQUENCE [LARGE SCALE GENOMIC DNA]</scope>
    <source>
        <strain evidence="4 5">12B1</strain>
    </source>
</reference>
<name>A0AB34JNB9_PRYPA</name>
<keyword evidence="3" id="KW-0812">Transmembrane</keyword>
<feature type="compositionally biased region" description="Polar residues" evidence="2">
    <location>
        <begin position="1208"/>
        <end position="1217"/>
    </location>
</feature>
<proteinExistence type="predicted"/>
<dbReference type="PANTHER" id="PTHR36135">
    <property type="entry name" value="FIBROUS SHEATH CABYR-BINDING PROTEIN"/>
    <property type="match status" value="1"/>
</dbReference>
<gene>
    <name evidence="4" type="ORF">AB1Y20_017422</name>
</gene>
<feature type="region of interest" description="Disordered" evidence="2">
    <location>
        <begin position="1295"/>
        <end position="1329"/>
    </location>
</feature>
<accession>A0AB34JNB9</accession>
<dbReference type="Gene3D" id="2.160.20.80">
    <property type="entry name" value="E3 ubiquitin-protein ligase SopA"/>
    <property type="match status" value="2"/>
</dbReference>
<feature type="coiled-coil region" evidence="1">
    <location>
        <begin position="770"/>
        <end position="1067"/>
    </location>
</feature>
<protein>
    <recommendedName>
        <fullName evidence="6">Aminoglycoside phosphotransferase domain-containing protein</fullName>
    </recommendedName>
</protein>
<evidence type="ECO:0000256" key="1">
    <source>
        <dbReference type="SAM" id="Coils"/>
    </source>
</evidence>
<dbReference type="GO" id="GO:0033234">
    <property type="term" value="P:negative regulation of protein sumoylation"/>
    <property type="evidence" value="ECO:0007669"/>
    <property type="project" value="InterPro"/>
</dbReference>
<evidence type="ECO:0000256" key="2">
    <source>
        <dbReference type="SAM" id="MobiDB-lite"/>
    </source>
</evidence>
<evidence type="ECO:0000256" key="3">
    <source>
        <dbReference type="SAM" id="Phobius"/>
    </source>
</evidence>
<dbReference type="EMBL" id="JBGBPQ010000006">
    <property type="protein sequence ID" value="KAL1522433.1"/>
    <property type="molecule type" value="Genomic_DNA"/>
</dbReference>
<organism evidence="4 5">
    <name type="scientific">Prymnesium parvum</name>
    <name type="common">Toxic golden alga</name>
    <dbReference type="NCBI Taxonomy" id="97485"/>
    <lineage>
        <taxon>Eukaryota</taxon>
        <taxon>Haptista</taxon>
        <taxon>Haptophyta</taxon>
        <taxon>Prymnesiophyceae</taxon>
        <taxon>Prymnesiales</taxon>
        <taxon>Prymnesiaceae</taxon>
        <taxon>Prymnesium</taxon>
    </lineage>
</organism>
<keyword evidence="5" id="KW-1185">Reference proteome</keyword>
<evidence type="ECO:0000313" key="5">
    <source>
        <dbReference type="Proteomes" id="UP001515480"/>
    </source>
</evidence>
<dbReference type="InterPro" id="IPR043375">
    <property type="entry name" value="FSCB"/>
</dbReference>
<evidence type="ECO:0008006" key="6">
    <source>
        <dbReference type="Google" id="ProtNLM"/>
    </source>
</evidence>
<feature type="compositionally biased region" description="Low complexity" evidence="2">
    <location>
        <begin position="1305"/>
        <end position="1319"/>
    </location>
</feature>
<comment type="caution">
    <text evidence="4">The sequence shown here is derived from an EMBL/GenBank/DDBJ whole genome shotgun (WGS) entry which is preliminary data.</text>
</comment>
<keyword evidence="1" id="KW-0175">Coiled coil</keyword>
<sequence length="1329" mass="142351">MQCSWSWRSRRCELKPTSSDGDAAASTMRCRLKLAPTWPTMRCVPSEPRPPIPSPAPTPLLSPPEAPQGLVSSVVPFELCISLLVVALFALWRWLSHGLLATCARLLLQRGRKRAGVHTGVVFPTCVADLRGRDGAAYVTKMLRHGRGAGRRLPPNVRVTSVVVRDTHAIDDGVKGDKVVIDVRYSGATDLPTAFFVKFNIDALSPMRLLVEASDVCKCEAYFYHTLQHSVPVRSPEAYFVDYSPSSGEFVLLSEVVQFAARGAEAVAGSVLPLKHRIRDVISEEEQQAFIVAGAKLNAQFWSGRESVLSRETPRFEETHARLWTLIQLTGLTGLHHSTKCTLKGRRVNPAFMTWNPPQELVGRELEIIRDMPTIMRSLCEDESMVAFGHNDLMLDNAYFWRTVGGALEFGLFDWQQACLNNVGQEWAWNFHFLPPDFLTAHEDEFISLILKTYAEHGVELSRERFVEAYVLGTAQMYVFSGAGLQALLGDLHRHQLYMTLQPDDPRCRLSCAESGLPKALHEKLVGAEMSRRAFTNVCNIMRRHDFAGAWARWREARASRRDSLRRSSQHSVGQTAGVAAGEAAQAVAKVDAAKFLAAGLEATQEEAATVAAAKVEGTNVEAALVEAARLDMDAAKVGAAKAEMASEEAAQAEVAGVDAAGVNTTSAQAASVEVAKVDGTKAKAATRMEAAEVEAETAEATKVKMALVEAAKVEAAKAETAKVESIKIEAGKAEAARMEAVKVEMTRMEAAKVEEAEARRVEAAKVKAAKVAAAKVEAAKVEAAKVEEAKAEAARMQAARLELAKMEAAKAEAARVEAAKAEAARVEAAKAEAARVEAAKAEAARVEAAKAEAARVEEAKAEAARVEAAKAEAARVEAAKAEAARVEAAKAEAARVEAAKLEEAKAEAERVKAAEVAKARVEASRMAAAQAESARAEAAKVEIARVEAAKVEEAKAAAARAKAAEVAKARVEAARLEAASVEAARVEMARAEEAKAKAARAEAAKVEMARVEAAKVEEAKAAAARAKAAEIANARVEASRMEAAKAEAAKVEMARVEEAKSNASREEAAKVKAATVEASKLEAAKVEAARMEMARVEAAKVEGAKAEAARAEAAKAEAARVNLTTEANARVEAAKVEGAMVEAARAEAAKVEAVRLEAATMEGATVQFPSVEAAKVEAVKETEKLVMAAEATALHDQPDRNVPSLPALSSRTTSFSKDPEEIDAWLQAKQAERVDELKQISGDSLAGNAASKRSIFSLADQDSRTSPQVDLIPQVQKSRSSHADQNHALHVQAVTRSKSMQTNTQQHTAATPTPEAAHSPYNAVDEYF</sequence>
<feature type="compositionally biased region" description="Polar residues" evidence="2">
    <location>
        <begin position="1295"/>
        <end position="1304"/>
    </location>
</feature>
<dbReference type="GO" id="GO:0005509">
    <property type="term" value="F:calcium ion binding"/>
    <property type="evidence" value="ECO:0007669"/>
    <property type="project" value="InterPro"/>
</dbReference>
<feature type="transmembrane region" description="Helical" evidence="3">
    <location>
        <begin position="74"/>
        <end position="95"/>
    </location>
</feature>
<keyword evidence="3" id="KW-0472">Membrane</keyword>
<evidence type="ECO:0000313" key="4">
    <source>
        <dbReference type="EMBL" id="KAL1522433.1"/>
    </source>
</evidence>